<keyword evidence="9" id="KW-1185">Reference proteome</keyword>
<dbReference type="Pfam" id="PF03772">
    <property type="entry name" value="Competence"/>
    <property type="match status" value="1"/>
</dbReference>
<protein>
    <submittedName>
        <fullName evidence="8">DNA internalization-related competence protein ComEC/Rec2</fullName>
    </submittedName>
</protein>
<dbReference type="NCBIfam" id="TIGR00360">
    <property type="entry name" value="ComEC_N-term"/>
    <property type="match status" value="1"/>
</dbReference>
<keyword evidence="2" id="KW-1003">Cell membrane</keyword>
<dbReference type="OrthoDB" id="9761531at2"/>
<evidence type="ECO:0000313" key="9">
    <source>
        <dbReference type="Proteomes" id="UP000005317"/>
    </source>
</evidence>
<reference evidence="9" key="1">
    <citation type="journal article" date="2011" name="Stand. Genomic Sci.">
        <title>Genome sequence of the filamentous, gliding Thiothrix nivea neotype strain (JP2(T)).</title>
        <authorList>
            <person name="Lapidus A."/>
            <person name="Nolan M."/>
            <person name="Lucas S."/>
            <person name="Glavina Del Rio T."/>
            <person name="Tice H."/>
            <person name="Cheng J.F."/>
            <person name="Tapia R."/>
            <person name="Han C."/>
            <person name="Goodwin L."/>
            <person name="Pitluck S."/>
            <person name="Liolios K."/>
            <person name="Pagani I."/>
            <person name="Ivanova N."/>
            <person name="Huntemann M."/>
            <person name="Mavromatis K."/>
            <person name="Mikhailova N."/>
            <person name="Pati A."/>
            <person name="Chen A."/>
            <person name="Palaniappan K."/>
            <person name="Land M."/>
            <person name="Brambilla E.M."/>
            <person name="Rohde M."/>
            <person name="Abt B."/>
            <person name="Verbarg S."/>
            <person name="Goker M."/>
            <person name="Bristow J."/>
            <person name="Eisen J.A."/>
            <person name="Markowitz V."/>
            <person name="Hugenholtz P."/>
            <person name="Kyrpides N.C."/>
            <person name="Klenk H.P."/>
            <person name="Woyke T."/>
        </authorList>
    </citation>
    <scope>NUCLEOTIDE SEQUENCE [LARGE SCALE GENOMIC DNA]</scope>
    <source>
        <strain evidence="9">ATCC 35100 / DSM 5205 / JP2</strain>
    </source>
</reference>
<dbReference type="Pfam" id="PF00753">
    <property type="entry name" value="Lactamase_B"/>
    <property type="match status" value="1"/>
</dbReference>
<dbReference type="NCBIfam" id="TIGR00361">
    <property type="entry name" value="ComEC_Rec2"/>
    <property type="match status" value="1"/>
</dbReference>
<feature type="transmembrane region" description="Helical" evidence="6">
    <location>
        <begin position="434"/>
        <end position="453"/>
    </location>
</feature>
<keyword evidence="4 6" id="KW-1133">Transmembrane helix</keyword>
<dbReference type="SMART" id="SM00849">
    <property type="entry name" value="Lactamase_B"/>
    <property type="match status" value="1"/>
</dbReference>
<feature type="transmembrane region" description="Helical" evidence="6">
    <location>
        <begin position="404"/>
        <end position="427"/>
    </location>
</feature>
<evidence type="ECO:0000256" key="1">
    <source>
        <dbReference type="ARBA" id="ARBA00004651"/>
    </source>
</evidence>
<gene>
    <name evidence="8" type="ORF">Thini_3664</name>
</gene>
<dbReference type="SUPFAM" id="SSF56281">
    <property type="entry name" value="Metallo-hydrolase/oxidoreductase"/>
    <property type="match status" value="1"/>
</dbReference>
<proteinExistence type="predicted"/>
<evidence type="ECO:0000256" key="4">
    <source>
        <dbReference type="ARBA" id="ARBA00022989"/>
    </source>
</evidence>
<comment type="subcellular location">
    <subcellularLocation>
        <location evidence="1">Cell membrane</location>
        <topology evidence="1">Multi-pass membrane protein</topology>
    </subcellularLocation>
</comment>
<accession>A0A656HGY1</accession>
<evidence type="ECO:0000313" key="8">
    <source>
        <dbReference type="EMBL" id="EIJ36168.1"/>
    </source>
</evidence>
<evidence type="ECO:0000256" key="5">
    <source>
        <dbReference type="ARBA" id="ARBA00023136"/>
    </source>
</evidence>
<evidence type="ECO:0000259" key="7">
    <source>
        <dbReference type="SMART" id="SM00849"/>
    </source>
</evidence>
<dbReference type="PANTHER" id="PTHR30619">
    <property type="entry name" value="DNA INTERNALIZATION/COMPETENCE PROTEIN COMEC/REC2"/>
    <property type="match status" value="1"/>
</dbReference>
<evidence type="ECO:0000256" key="3">
    <source>
        <dbReference type="ARBA" id="ARBA00022692"/>
    </source>
</evidence>
<name>A0A656HGY1_THINJ</name>
<evidence type="ECO:0000256" key="6">
    <source>
        <dbReference type="SAM" id="Phobius"/>
    </source>
</evidence>
<dbReference type="Pfam" id="PF13567">
    <property type="entry name" value="DUF4131"/>
    <property type="match status" value="1"/>
</dbReference>
<feature type="transmembrane region" description="Helical" evidence="6">
    <location>
        <begin position="245"/>
        <end position="268"/>
    </location>
</feature>
<dbReference type="InterPro" id="IPR004797">
    <property type="entry name" value="Competence_ComEC/Rec2"/>
</dbReference>
<feature type="transmembrane region" description="Helical" evidence="6">
    <location>
        <begin position="376"/>
        <end position="398"/>
    </location>
</feature>
<dbReference type="AlphaFoldDB" id="A0A656HGY1"/>
<feature type="transmembrane region" description="Helical" evidence="6">
    <location>
        <begin position="331"/>
        <end position="364"/>
    </location>
</feature>
<feature type="transmembrane region" description="Helical" evidence="6">
    <location>
        <begin position="465"/>
        <end position="486"/>
    </location>
</feature>
<keyword evidence="5 6" id="KW-0472">Membrane</keyword>
<sequence length="773" mass="85176">MRSFAVSFLVGTLVLWVLPRLPEMRVLFWGMVAMALGMLASMAVFRLPLCLRLPATLVSALLLGACYTIWTASGVKADWLPQAWEGQDVLLTGTVADVPERRADGLRFLLDVEQADRGDYHGRLRLAWYEDALPDIRAGDRWQLLVRGKRPNGFMNPGSFDYEQWLFSQRIGGSGYVRKSGQNQRVSHGLAFSPNAIRQRVQERIQTALGDSPETGLVQGLAVAYRSTISPQQWETLRKTGTSHLLAISGLHIGMVAGFGFLPVMLVWRLFPTLYTRMPVRVAGGIVGGVFACAYALLAGFTIPTQRALVMVLVLMLGLLWRRQIPFSITLALALLLVVLIDPLASLSAGFWLSFGAVSLLAWLGMRRHRQGKMAFLWVQLALSLGMLPLTAGFFGSVSLVSPLANLLAIPYVTVLVVPLILLGVLLTGILPGVAAWVWQAAALLLQGLMMGLDWLATFSLSSLYLPLVPLPWLLLALAGFTLLWLPRGMPGRWLGMALMLPLALFQPEKPEPGAFRLSVLDVGQGLASVVQTANHTLVFDTGPRVSDSFDSGELVVLPWLYGQGVRQLDTLVVSHADNDHSGGAKAILAAMPVAKVLVNAADVLTDHQTNLCLSGQSWHWDGVEFTMVHPSGNFPEQKENNRSCVLKIANQYHSVLLAADIERPAEQWLVKQDADLRADVLLLPHHGSKTSSSPAFIKTVSPQLGIVTSGYLNRFHHPHPSVVRRYEAYDVKLLDTVESGELRLDFPVTDAPWRLREWRKAQLHVWNRSLEK</sequence>
<dbReference type="InterPro" id="IPR004477">
    <property type="entry name" value="ComEC_N"/>
</dbReference>
<dbReference type="InterPro" id="IPR001279">
    <property type="entry name" value="Metallo-B-lactamas"/>
</dbReference>
<dbReference type="CDD" id="cd07731">
    <property type="entry name" value="ComA-like_MBL-fold"/>
    <property type="match status" value="1"/>
</dbReference>
<dbReference type="InterPro" id="IPR025405">
    <property type="entry name" value="DUF4131"/>
</dbReference>
<dbReference type="EMBL" id="JH651384">
    <property type="protein sequence ID" value="EIJ36168.1"/>
    <property type="molecule type" value="Genomic_DNA"/>
</dbReference>
<keyword evidence="3 6" id="KW-0812">Transmembrane</keyword>
<dbReference type="InterPro" id="IPR035681">
    <property type="entry name" value="ComA-like_MBL"/>
</dbReference>
<dbReference type="GO" id="GO:0030420">
    <property type="term" value="P:establishment of competence for transformation"/>
    <property type="evidence" value="ECO:0007669"/>
    <property type="project" value="InterPro"/>
</dbReference>
<dbReference type="GO" id="GO:0005886">
    <property type="term" value="C:plasma membrane"/>
    <property type="evidence" value="ECO:0007669"/>
    <property type="project" value="UniProtKB-SubCell"/>
</dbReference>
<dbReference type="PANTHER" id="PTHR30619:SF1">
    <property type="entry name" value="RECOMBINATION PROTEIN 2"/>
    <property type="match status" value="1"/>
</dbReference>
<dbReference type="Gene3D" id="3.60.15.10">
    <property type="entry name" value="Ribonuclease Z/Hydroxyacylglutathione hydrolase-like"/>
    <property type="match status" value="1"/>
</dbReference>
<dbReference type="Proteomes" id="UP000005317">
    <property type="component" value="Unassembled WGS sequence"/>
</dbReference>
<feature type="transmembrane region" description="Helical" evidence="6">
    <location>
        <begin position="29"/>
        <end position="49"/>
    </location>
</feature>
<organism evidence="8 9">
    <name type="scientific">Thiothrix nivea (strain ATCC 35100 / DSM 5205 / JP2)</name>
    <dbReference type="NCBI Taxonomy" id="870187"/>
    <lineage>
        <taxon>Bacteria</taxon>
        <taxon>Pseudomonadati</taxon>
        <taxon>Pseudomonadota</taxon>
        <taxon>Gammaproteobacteria</taxon>
        <taxon>Thiotrichales</taxon>
        <taxon>Thiotrichaceae</taxon>
        <taxon>Thiothrix</taxon>
    </lineage>
</organism>
<dbReference type="InterPro" id="IPR052159">
    <property type="entry name" value="Competence_DNA_uptake"/>
</dbReference>
<dbReference type="RefSeq" id="WP_002710053.1">
    <property type="nucleotide sequence ID" value="NZ_JH651384.1"/>
</dbReference>
<dbReference type="InterPro" id="IPR036866">
    <property type="entry name" value="RibonucZ/Hydroxyglut_hydro"/>
</dbReference>
<feature type="transmembrane region" description="Helical" evidence="6">
    <location>
        <begin position="280"/>
        <end position="301"/>
    </location>
</feature>
<feature type="domain" description="Metallo-beta-lactamase" evidence="7">
    <location>
        <begin position="525"/>
        <end position="712"/>
    </location>
</feature>
<evidence type="ECO:0000256" key="2">
    <source>
        <dbReference type="ARBA" id="ARBA00022475"/>
    </source>
</evidence>